<dbReference type="Proteomes" id="UP000818266">
    <property type="component" value="Unassembled WGS sequence"/>
</dbReference>
<proteinExistence type="predicted"/>
<dbReference type="EMBL" id="VIKT02000004">
    <property type="protein sequence ID" value="NHF62401.1"/>
    <property type="molecule type" value="Genomic_DNA"/>
</dbReference>
<dbReference type="AlphaFoldDB" id="A0A9E5MKB0"/>
<dbReference type="RefSeq" id="WP_210416764.1">
    <property type="nucleotide sequence ID" value="NZ_VIKT02000004.1"/>
</dbReference>
<dbReference type="InterPro" id="IPR003615">
    <property type="entry name" value="HNH_nuc"/>
</dbReference>
<evidence type="ECO:0000313" key="2">
    <source>
        <dbReference type="EMBL" id="NHF62401.1"/>
    </source>
</evidence>
<accession>A0A9E5MKB0</accession>
<organism evidence="2 3">
    <name type="scientific">Microcella pacifica</name>
    <dbReference type="NCBI Taxonomy" id="2591847"/>
    <lineage>
        <taxon>Bacteria</taxon>
        <taxon>Bacillati</taxon>
        <taxon>Actinomycetota</taxon>
        <taxon>Actinomycetes</taxon>
        <taxon>Micrococcales</taxon>
        <taxon>Microbacteriaceae</taxon>
        <taxon>Microcella</taxon>
    </lineage>
</organism>
<feature type="non-terminal residue" evidence="2">
    <location>
        <position position="151"/>
    </location>
</feature>
<gene>
    <name evidence="2" type="ORF">FK219_003955</name>
</gene>
<comment type="caution">
    <text evidence="2">The sequence shown here is derived from an EMBL/GenBank/DDBJ whole genome shotgun (WGS) entry which is preliminary data.</text>
</comment>
<sequence>MLPDQRQFVIDLDDSGVRASPTTTLDKRYVERLVRQRVHQPVFRARALSAYGKRCAICTLKYAELLDAAHILPDGHKDSLPVVTNGMAMCTIHHRAYDQNFLGVSPDYTVHISPDPPSGSAFAWVWEQRNVLLTGENGGVEARFMPSRKDT</sequence>
<feature type="domain" description="HNH nuclease" evidence="1">
    <location>
        <begin position="55"/>
        <end position="103"/>
    </location>
</feature>
<protein>
    <recommendedName>
        <fullName evidence="1">HNH nuclease domain-containing protein</fullName>
    </recommendedName>
</protein>
<dbReference type="Pfam" id="PF13391">
    <property type="entry name" value="HNH_2"/>
    <property type="match status" value="1"/>
</dbReference>
<evidence type="ECO:0000259" key="1">
    <source>
        <dbReference type="Pfam" id="PF13391"/>
    </source>
</evidence>
<reference evidence="2 3" key="2">
    <citation type="submission" date="2020-03" db="EMBL/GenBank/DDBJ databases">
        <title>Chryseoglobus sp. isolated from a deep-sea seamount.</title>
        <authorList>
            <person name="Zhang D.-C."/>
        </authorList>
    </citation>
    <scope>NUCLEOTIDE SEQUENCE [LARGE SCALE GENOMIC DNA]</scope>
    <source>
        <strain evidence="2 3">KN1116</strain>
    </source>
</reference>
<reference evidence="2 3" key="1">
    <citation type="submission" date="2019-06" db="EMBL/GenBank/DDBJ databases">
        <authorList>
            <person name="De-Chao Zhang Q."/>
        </authorList>
    </citation>
    <scope>NUCLEOTIDE SEQUENCE [LARGE SCALE GENOMIC DNA]</scope>
    <source>
        <strain evidence="2 3">KN1116</strain>
    </source>
</reference>
<evidence type="ECO:0000313" key="3">
    <source>
        <dbReference type="Proteomes" id="UP000818266"/>
    </source>
</evidence>
<name>A0A9E5MKB0_9MICO</name>
<keyword evidence="3" id="KW-1185">Reference proteome</keyword>